<sequence length="80" mass="9002">MENKKYDRLKPINVVTTAAIVATTLFTPVLPGKYNIVHTAEIQSPAKYLVIDVSNNWKLIGGPFFAPAIREYGNYVNYRS</sequence>
<dbReference type="Proteomes" id="UP000014023">
    <property type="component" value="Unassembled WGS sequence"/>
</dbReference>
<organism evidence="1 2">
    <name type="scientific">Bacillus cereus VD196</name>
    <dbReference type="NCBI Taxonomy" id="1053243"/>
    <lineage>
        <taxon>Bacteria</taxon>
        <taxon>Bacillati</taxon>
        <taxon>Bacillota</taxon>
        <taxon>Bacilli</taxon>
        <taxon>Bacillales</taxon>
        <taxon>Bacillaceae</taxon>
        <taxon>Bacillus</taxon>
        <taxon>Bacillus cereus group</taxon>
    </lineage>
</organism>
<reference evidence="1 2" key="1">
    <citation type="submission" date="2012-12" db="EMBL/GenBank/DDBJ databases">
        <title>The Genome Sequence of Bacillus cereus VD196.</title>
        <authorList>
            <consortium name="The Broad Institute Genome Sequencing Platform"/>
            <consortium name="The Broad Institute Genome Sequencing Center for Infectious Disease"/>
            <person name="Feldgarden M."/>
            <person name="Van der Auwera G.A."/>
            <person name="Mahillon J."/>
            <person name="Duprez V."/>
            <person name="Timmery S."/>
            <person name="Mattelet C."/>
            <person name="Dierick K."/>
            <person name="Sun M."/>
            <person name="Yu Z."/>
            <person name="Zhu L."/>
            <person name="Hu X."/>
            <person name="Shank E.B."/>
            <person name="Swiecicka I."/>
            <person name="Hansen B.M."/>
            <person name="Andrup L."/>
            <person name="Walker B."/>
            <person name="Young S.K."/>
            <person name="Zeng Q."/>
            <person name="Gargeya S."/>
            <person name="Fitzgerald M."/>
            <person name="Haas B."/>
            <person name="Abouelleil A."/>
            <person name="Alvarado L."/>
            <person name="Arachchi H.M."/>
            <person name="Berlin A.M."/>
            <person name="Chapman S.B."/>
            <person name="Dewar J."/>
            <person name="Goldberg J."/>
            <person name="Griggs A."/>
            <person name="Gujja S."/>
            <person name="Hansen M."/>
            <person name="Howarth C."/>
            <person name="Imamovic A."/>
            <person name="Larimer J."/>
            <person name="McCowan C."/>
            <person name="Murphy C."/>
            <person name="Neiman D."/>
            <person name="Pearson M."/>
            <person name="Priest M."/>
            <person name="Roberts A."/>
            <person name="Saif S."/>
            <person name="Shea T."/>
            <person name="Sisk P."/>
            <person name="Sykes S."/>
            <person name="Wortman J."/>
            <person name="Nusbaum C."/>
            <person name="Birren B."/>
        </authorList>
    </citation>
    <scope>NUCLEOTIDE SEQUENCE [LARGE SCALE GENOMIC DNA]</scope>
    <source>
        <strain evidence="1 2">VD196</strain>
    </source>
</reference>
<dbReference type="AlphaFoldDB" id="A0A9W5PXW1"/>
<proteinExistence type="predicted"/>
<comment type="caution">
    <text evidence="1">The sequence shown here is derived from an EMBL/GenBank/DDBJ whole genome shotgun (WGS) entry which is preliminary data.</text>
</comment>
<protein>
    <submittedName>
        <fullName evidence="1">Uncharacterized protein</fullName>
    </submittedName>
</protein>
<dbReference type="RefSeq" id="WP_016126198.1">
    <property type="nucleotide sequence ID" value="NZ_KB976272.1"/>
</dbReference>
<name>A0A9W5PXW1_BACCE</name>
<evidence type="ECO:0000313" key="2">
    <source>
        <dbReference type="Proteomes" id="UP000014023"/>
    </source>
</evidence>
<accession>A0A9W5PXW1</accession>
<evidence type="ECO:0000313" key="1">
    <source>
        <dbReference type="EMBL" id="EOO58613.1"/>
    </source>
</evidence>
<gene>
    <name evidence="1" type="ORF">IKE_06228</name>
</gene>
<dbReference type="EMBL" id="AHFL01000083">
    <property type="protein sequence ID" value="EOO58613.1"/>
    <property type="molecule type" value="Genomic_DNA"/>
</dbReference>